<evidence type="ECO:0000313" key="2">
    <source>
        <dbReference type="EMBL" id="MBB5152932.1"/>
    </source>
</evidence>
<protein>
    <recommendedName>
        <fullName evidence="4">PE-PGRS family protein</fullName>
    </recommendedName>
</protein>
<reference evidence="2 3" key="1">
    <citation type="submission" date="2020-08" db="EMBL/GenBank/DDBJ databases">
        <title>Sequencing the genomes of 1000 actinobacteria strains.</title>
        <authorList>
            <person name="Klenk H.-P."/>
        </authorList>
    </citation>
    <scope>NUCLEOTIDE SEQUENCE [LARGE SCALE GENOMIC DNA]</scope>
    <source>
        <strain evidence="2 3">DSM 45584</strain>
    </source>
</reference>
<dbReference type="AlphaFoldDB" id="A0A840PRK3"/>
<accession>A0A840PRK3</accession>
<feature type="region of interest" description="Disordered" evidence="1">
    <location>
        <begin position="65"/>
        <end position="123"/>
    </location>
</feature>
<dbReference type="Proteomes" id="UP000584374">
    <property type="component" value="Unassembled WGS sequence"/>
</dbReference>
<evidence type="ECO:0000313" key="3">
    <source>
        <dbReference type="Proteomes" id="UP000584374"/>
    </source>
</evidence>
<organism evidence="2 3">
    <name type="scientific">Saccharopolyspora phatthalungensis</name>
    <dbReference type="NCBI Taxonomy" id="664693"/>
    <lineage>
        <taxon>Bacteria</taxon>
        <taxon>Bacillati</taxon>
        <taxon>Actinomycetota</taxon>
        <taxon>Actinomycetes</taxon>
        <taxon>Pseudonocardiales</taxon>
        <taxon>Pseudonocardiaceae</taxon>
        <taxon>Saccharopolyspora</taxon>
    </lineage>
</organism>
<evidence type="ECO:0000256" key="1">
    <source>
        <dbReference type="SAM" id="MobiDB-lite"/>
    </source>
</evidence>
<dbReference type="EMBL" id="JACHIW010000001">
    <property type="protein sequence ID" value="MBB5152932.1"/>
    <property type="molecule type" value="Genomic_DNA"/>
</dbReference>
<dbReference type="RefSeq" id="WP_184723017.1">
    <property type="nucleotide sequence ID" value="NZ_JACHIW010000001.1"/>
</dbReference>
<feature type="compositionally biased region" description="Basic and acidic residues" evidence="1">
    <location>
        <begin position="68"/>
        <end position="81"/>
    </location>
</feature>
<gene>
    <name evidence="2" type="ORF">BJ970_000466</name>
</gene>
<name>A0A840PRK3_9PSEU</name>
<evidence type="ECO:0008006" key="4">
    <source>
        <dbReference type="Google" id="ProtNLM"/>
    </source>
</evidence>
<keyword evidence="3" id="KW-1185">Reference proteome</keyword>
<sequence length="499" mass="57491">MRRWDPLNENQLDLLKRVDASEDLSGPEHARLRHSANAVRDRGLITISKRGGVWRAEMTKAGRFYLDQGHHPDDPRYRNERAQPTTRKAARSKRQSSKPAPPNQQDDEATGTSTGKATPSAPHATVIAAQRRRAEALELVERLVADNLVVIKAPSEDKVAQMRKIVDFAKRHNLVPDGHHIEKTRQWNRDRDLHIRLHKGSHANTKSDTGNLPPVPVPESLRAPHPVVVALRDDQGRLVMQKELRRRCLLLLQGLAAEAAKRGHKITEQPVSERHHHYGYGTRSGGPRYSRRDGHINLVVSDFSYTVTIRQLSPQSEDPDKARRLVIELPAYHSEGRQYRWTDAKLRTVEDGLAALLREAETRAIEDRQRQIDEERAKAERKVRWEQAMKLAQQKAIEAHYAKVLDEQVERWQRAKELRAYYEELEHRLANPRPTDGDLMPAHQWLSWINDHITREDPIEHPPAMPEPPRLRHDDLTPYLNGWSPHGPEGHLHSWQCRR</sequence>
<proteinExistence type="predicted"/>
<comment type="caution">
    <text evidence="2">The sequence shown here is derived from an EMBL/GenBank/DDBJ whole genome shotgun (WGS) entry which is preliminary data.</text>
</comment>